<dbReference type="Pfam" id="PF18998">
    <property type="entry name" value="Flg_new_2"/>
    <property type="match status" value="7"/>
</dbReference>
<comment type="caution">
    <text evidence="3">The sequence shown here is derived from an EMBL/GenBank/DDBJ whole genome shotgun (WGS) entry which is preliminary data.</text>
</comment>
<evidence type="ECO:0000313" key="3">
    <source>
        <dbReference type="EMBL" id="NGP87463.1"/>
    </source>
</evidence>
<feature type="domain" description="Bacterial repeat" evidence="2">
    <location>
        <begin position="485"/>
        <end position="555"/>
    </location>
</feature>
<dbReference type="PROSITE" id="PS51257">
    <property type="entry name" value="PROKAR_LIPOPROTEIN"/>
    <property type="match status" value="1"/>
</dbReference>
<dbReference type="EMBL" id="JAALLS010000003">
    <property type="protein sequence ID" value="NGP87463.1"/>
    <property type="molecule type" value="Genomic_DNA"/>
</dbReference>
<feature type="domain" description="Bacterial repeat" evidence="2">
    <location>
        <begin position="340"/>
        <end position="411"/>
    </location>
</feature>
<dbReference type="InterPro" id="IPR044060">
    <property type="entry name" value="Bacterial_rp_domain"/>
</dbReference>
<name>A0A6M1T475_9BACT</name>
<dbReference type="InterPro" id="IPR011889">
    <property type="entry name" value="Liste_lipo_26"/>
</dbReference>
<dbReference type="RefSeq" id="WP_165266239.1">
    <property type="nucleotide sequence ID" value="NZ_JAALLS010000003.1"/>
</dbReference>
<evidence type="ECO:0000313" key="4">
    <source>
        <dbReference type="Proteomes" id="UP000479132"/>
    </source>
</evidence>
<dbReference type="AlphaFoldDB" id="A0A6M1T475"/>
<organism evidence="3 4">
    <name type="scientific">Fodinibius halophilus</name>
    <dbReference type="NCBI Taxonomy" id="1736908"/>
    <lineage>
        <taxon>Bacteria</taxon>
        <taxon>Pseudomonadati</taxon>
        <taxon>Balneolota</taxon>
        <taxon>Balneolia</taxon>
        <taxon>Balneolales</taxon>
        <taxon>Balneolaceae</taxon>
        <taxon>Fodinibius</taxon>
    </lineage>
</organism>
<dbReference type="InterPro" id="IPR013378">
    <property type="entry name" value="InlB-like_B-rpt"/>
</dbReference>
<evidence type="ECO:0000259" key="2">
    <source>
        <dbReference type="Pfam" id="PF18998"/>
    </source>
</evidence>
<dbReference type="Proteomes" id="UP000479132">
    <property type="component" value="Unassembled WGS sequence"/>
</dbReference>
<dbReference type="InterPro" id="IPR005046">
    <property type="entry name" value="DUF285"/>
</dbReference>
<feature type="domain" description="Bacterial repeat" evidence="2">
    <location>
        <begin position="415"/>
        <end position="483"/>
    </location>
</feature>
<feature type="domain" description="Bacterial repeat" evidence="2">
    <location>
        <begin position="49"/>
        <end position="117"/>
    </location>
</feature>
<keyword evidence="4" id="KW-1185">Reference proteome</keyword>
<evidence type="ECO:0000256" key="1">
    <source>
        <dbReference type="SAM" id="SignalP"/>
    </source>
</evidence>
<proteinExistence type="predicted"/>
<dbReference type="NCBIfam" id="TIGR02543">
    <property type="entry name" value="List_Bact_rpt"/>
    <property type="match status" value="1"/>
</dbReference>
<gene>
    <name evidence="3" type="ORF">G3569_03770</name>
</gene>
<feature type="domain" description="Bacterial repeat" evidence="2">
    <location>
        <begin position="119"/>
        <end position="192"/>
    </location>
</feature>
<dbReference type="Pfam" id="PF03382">
    <property type="entry name" value="DUF285"/>
    <property type="match status" value="2"/>
</dbReference>
<feature type="chain" id="PRO_5027103235" evidence="1">
    <location>
        <begin position="21"/>
        <end position="1057"/>
    </location>
</feature>
<reference evidence="3 4" key="1">
    <citation type="submission" date="2020-02" db="EMBL/GenBank/DDBJ databases">
        <title>Aliifodinibius halophilus 2W32, complete genome.</title>
        <authorList>
            <person name="Li Y."/>
            <person name="Wu S."/>
        </authorList>
    </citation>
    <scope>NUCLEOTIDE SEQUENCE [LARGE SCALE GENOMIC DNA]</scope>
    <source>
        <strain evidence="3 4">2W32</strain>
    </source>
</reference>
<keyword evidence="1" id="KW-0732">Signal</keyword>
<feature type="signal peptide" evidence="1">
    <location>
        <begin position="1"/>
        <end position="20"/>
    </location>
</feature>
<protein>
    <submittedName>
        <fullName evidence="3">DUF285 domain-containing protein</fullName>
    </submittedName>
</protein>
<accession>A0A6M1T475</accession>
<dbReference type="NCBIfam" id="TIGR02167">
    <property type="entry name" value="Liste_lipo_26"/>
    <property type="match status" value="6"/>
</dbReference>
<sequence>MMRRLTTLLILLVFTGFMLAACSDSGTGPDPDENNGNNEKEEVATYAVSVETTPTDAGTVSPSTEGKYEEGKEIQLLANPEDGYVFAGWTGDMEGNVNPLPLTVDQDFNLTANFEPKNYELSTNVEGEGSIQEKVLQQKSNEYEDGTAVELVATPAKGYKFVEWKGDTTATENPTQITVDDPKEITAVFEKKSYELAVTTEGSGAVSEKVVSKAKAYEYGDVVELTPNAAEGWEFVQWKGDLTGSSIPAQITVDTAKAVTAVFERETFSLNLNTAGKGSVAKDPDQTEYEYGSTVTLTASPADGWAFKEWGGEISGSHPTMEVTVNSEKDIMAVFEEKSYDLTVNTDGEGLVTEEEVKSKSYTHGTSVQLTAEPADGWRFVEWQGDLTGSSNPAEITVGSSKTVTAVFEKSPVHLSLSTTGQGLVTKNPDQSEYEPGTTVTLTADPADGWEFVEWTGDLYGTQPTTEFTMDADKSITAVFEEKSYDLTVNTDGEGSVTEEEVKAKGYTHGTSVQLTAEPADGWRFVEWQGDLTGSSNPAEITVDNPKEVTAVFEPLFYLAKNGVTVVCPEAEPGQKGILNGDSYGKEYEAVDRTLLEQKISNGEDLTAVCTTLITDMSDLFGGSYSNPVRFNQDIGRWDVSNVTSMRDMFSYVINFNQDISGWDVSNVTSMRSMFYEATAFNQDIGSWDVSSVTSMRTMFWEAKAFNGDIGSWDVRSVTVMNNMFSDASSFNQDIATWDVSNVTDMVGMFSGATSFNQDIGDWNVSSVENMSNMFWGATAFNGDIADWNVSSVTKMNRMFVGASSFNQDIRSWDVSSVESMVRMFDGASSFNQDLGGILGWEDISNVTNMRGMFKNATAFNGDVGHWDVSKVESMSSMFEGASSFNQDLGGFSGWDDVSNVTSMRDMFKDATAFNGDVADWDVSSVTNMDGMFKNASSFNQDISDWDVSNVASMESMFTGATLFNQDIGDWNVNSVENMGNMFRDAINFNTYIGAWDVSGVNNMDKMFKGAVDFDQNLNGWCVSQFGTKPTEFDAGAGFEGSVKLPNWGSTNACSNK</sequence>
<feature type="domain" description="Bacterial repeat" evidence="2">
    <location>
        <begin position="194"/>
        <end position="266"/>
    </location>
</feature>
<feature type="domain" description="Bacterial repeat" evidence="2">
    <location>
        <begin position="269"/>
        <end position="338"/>
    </location>
</feature>